<keyword evidence="6" id="KW-1185">Reference proteome</keyword>
<reference evidence="5 6" key="1">
    <citation type="submission" date="2017-09" db="EMBL/GenBank/DDBJ databases">
        <title>Genomic, metabolic, and phenotypic characteristics of bacterial isolates from the natural microbiome of the model nematode Caenorhabditis elegans.</title>
        <authorList>
            <person name="Zimmermann J."/>
            <person name="Obeng N."/>
            <person name="Yang W."/>
            <person name="Obeng O."/>
            <person name="Kissoyan K."/>
            <person name="Pees B."/>
            <person name="Dirksen P."/>
            <person name="Hoppner M."/>
            <person name="Franke A."/>
            <person name="Rosenstiel P."/>
            <person name="Leippe M."/>
            <person name="Dierking K."/>
            <person name="Kaleta C."/>
            <person name="Schulenburg H."/>
        </authorList>
    </citation>
    <scope>NUCLEOTIDE SEQUENCE [LARGE SCALE GENOMIC DNA]</scope>
    <source>
        <strain evidence="5 6">MYb73</strain>
    </source>
</reference>
<dbReference type="AlphaFoldDB" id="A0A2S0I1L5"/>
<evidence type="ECO:0000313" key="6">
    <source>
        <dbReference type="Proteomes" id="UP000239477"/>
    </source>
</evidence>
<comment type="similarity">
    <text evidence="1">Belongs to the leucine-binding protein family.</text>
</comment>
<dbReference type="EMBL" id="CP023270">
    <property type="protein sequence ID" value="AVJ25919.1"/>
    <property type="molecule type" value="Genomic_DNA"/>
</dbReference>
<organism evidence="5 6">
    <name type="scientific">Achromobacter spanius</name>
    <dbReference type="NCBI Taxonomy" id="217203"/>
    <lineage>
        <taxon>Bacteria</taxon>
        <taxon>Pseudomonadati</taxon>
        <taxon>Pseudomonadota</taxon>
        <taxon>Betaproteobacteria</taxon>
        <taxon>Burkholderiales</taxon>
        <taxon>Alcaligenaceae</taxon>
        <taxon>Achromobacter</taxon>
    </lineage>
</organism>
<proteinExistence type="inferred from homology"/>
<dbReference type="Gene3D" id="3.40.50.2300">
    <property type="match status" value="2"/>
</dbReference>
<name>A0A2S0I1L5_9BURK</name>
<accession>A0A2S0I1L5</accession>
<dbReference type="Pfam" id="PF13458">
    <property type="entry name" value="Peripla_BP_6"/>
    <property type="match status" value="1"/>
</dbReference>
<dbReference type="InterPro" id="IPR028082">
    <property type="entry name" value="Peripla_BP_I"/>
</dbReference>
<dbReference type="CDD" id="cd06327">
    <property type="entry name" value="PBP1_SBP-like"/>
    <property type="match status" value="1"/>
</dbReference>
<evidence type="ECO:0000256" key="3">
    <source>
        <dbReference type="SAM" id="SignalP"/>
    </source>
</evidence>
<evidence type="ECO:0000256" key="2">
    <source>
        <dbReference type="ARBA" id="ARBA00022729"/>
    </source>
</evidence>
<dbReference type="Proteomes" id="UP000239477">
    <property type="component" value="Chromosome"/>
</dbReference>
<evidence type="ECO:0000313" key="5">
    <source>
        <dbReference type="EMBL" id="AVJ25919.1"/>
    </source>
</evidence>
<dbReference type="PANTHER" id="PTHR30483">
    <property type="entry name" value="LEUCINE-SPECIFIC-BINDING PROTEIN"/>
    <property type="match status" value="1"/>
</dbReference>
<gene>
    <name evidence="5" type="ORF">CLM73_01615</name>
</gene>
<dbReference type="OrthoDB" id="8887944at2"/>
<dbReference type="InterPro" id="IPR051010">
    <property type="entry name" value="BCAA_transport"/>
</dbReference>
<dbReference type="SUPFAM" id="SSF53822">
    <property type="entry name" value="Periplasmic binding protein-like I"/>
    <property type="match status" value="1"/>
</dbReference>
<dbReference type="PANTHER" id="PTHR30483:SF6">
    <property type="entry name" value="PERIPLASMIC BINDING PROTEIN OF ABC TRANSPORTER FOR NATURAL AMINO ACIDS"/>
    <property type="match status" value="1"/>
</dbReference>
<evidence type="ECO:0000259" key="4">
    <source>
        <dbReference type="Pfam" id="PF13458"/>
    </source>
</evidence>
<sequence>MAIPKLTLALAGAILAASGAQAQNAAAPVKIGIMADMSSAYSDIGGKGLVEAARMAVQDFGGSVLGKPIELVFTDGQNKVDVASAAARRWFDQDGVDMITDLPTSALALAISELGREKKRVVMVTSASTSELTGKACSPYTVHWTYDTYALANGTGAAVTEQGGKNWFFMTADYSFGYALQGDASAVIERNGGKVLGAVRSPLNTPDFSSYLLQAQSSKAGIIGLALGGNDVISAIKQAADFGIGRPGSSQRLVALLAFLSDVKSIGLPLGQGLLLTEAFYWDQNDATRAWSQRFQDKVGRKPTMTQAGTYGAVTHYLNAVKAAGTKDADAVMAKMREMPINDFMTKDGKLRVDGRVVRDMYLFEVKKPADSKSEWDLYKQVAVIPGNVAFRPLDKGGCALAKSGGAE</sequence>
<keyword evidence="2 3" id="KW-0732">Signal</keyword>
<dbReference type="InterPro" id="IPR028081">
    <property type="entry name" value="Leu-bd"/>
</dbReference>
<feature type="domain" description="Leucine-binding protein" evidence="4">
    <location>
        <begin position="28"/>
        <end position="367"/>
    </location>
</feature>
<evidence type="ECO:0000256" key="1">
    <source>
        <dbReference type="ARBA" id="ARBA00010062"/>
    </source>
</evidence>
<feature type="signal peptide" evidence="3">
    <location>
        <begin position="1"/>
        <end position="22"/>
    </location>
</feature>
<feature type="chain" id="PRO_5015533593" evidence="3">
    <location>
        <begin position="23"/>
        <end position="408"/>
    </location>
</feature>
<dbReference type="RefSeq" id="WP_105237040.1">
    <property type="nucleotide sequence ID" value="NZ_CP023270.1"/>
</dbReference>
<protein>
    <submittedName>
        <fullName evidence="5">ABC transporter permease</fullName>
    </submittedName>
</protein>